<reference evidence="1 2" key="1">
    <citation type="journal article" date="2012" name="Appl. Environ. Microbiol.">
        <title>Short-read sequencing for genomic analysis of the brown rot fungus Fibroporia radiculosa.</title>
        <authorList>
            <person name="Tang J.D."/>
            <person name="Perkins A.D."/>
            <person name="Sonstegard T.S."/>
            <person name="Schroeder S.G."/>
            <person name="Burgess S.C."/>
            <person name="Diehl S.V."/>
        </authorList>
    </citation>
    <scope>NUCLEOTIDE SEQUENCE [LARGE SCALE GENOMIC DNA]</scope>
    <source>
        <strain evidence="1 2">TFFH 294</strain>
    </source>
</reference>
<dbReference type="RefSeq" id="XP_012178102.1">
    <property type="nucleotide sequence ID" value="XM_012322712.1"/>
</dbReference>
<accession>J4H0R7</accession>
<sequence>MSTNSNDSDLRNLPVLPTEVWEQVIDWMPIVSWYRRDLISCALTCRAWLPRSRIYLYRKVTLRNARHLRAFVQLLKAEVGLNPCVEELHLEYPLSSGHPPTRDFLGLSFPLMLARKLTMIKLLRLSYSGGTWAFRPPVPEFWVAMGEFKSVTTLYLGKLRFPTWTTFGQLVSSLPNLSVLICENITSPLDKYTPQAFVPGSPVKLKHIALQQIDITNNVVGSLLACTPVSGVERLVIDTIHVEQVEHLAKLLDAAGGSLLHLEISVSRGTQKKPLEVAIEDHRFVMSNTSLQSVRFRRWDDGGWIAMLLSHLNSRTISTVTIVFNSYEISDWLLDQLDCNRLDEALSQSKYAELQSLVFEYDWSLAAGRVRYLEMELQRRLPRAFKREILVVKRTPTKEWWEA</sequence>
<dbReference type="CDD" id="cd09917">
    <property type="entry name" value="F-box_SF"/>
    <property type="match status" value="1"/>
</dbReference>
<organism evidence="1 2">
    <name type="scientific">Fibroporia radiculosa</name>
    <dbReference type="NCBI Taxonomy" id="599839"/>
    <lineage>
        <taxon>Eukaryota</taxon>
        <taxon>Fungi</taxon>
        <taxon>Dikarya</taxon>
        <taxon>Basidiomycota</taxon>
        <taxon>Agaricomycotina</taxon>
        <taxon>Agaricomycetes</taxon>
        <taxon>Polyporales</taxon>
        <taxon>Fibroporiaceae</taxon>
        <taxon>Fibroporia</taxon>
    </lineage>
</organism>
<dbReference type="OrthoDB" id="2798901at2759"/>
<dbReference type="GeneID" id="24093730"/>
<protein>
    <recommendedName>
        <fullName evidence="3">F-box domain-containing protein</fullName>
    </recommendedName>
</protein>
<dbReference type="HOGENOM" id="CLU_036316_0_1_1"/>
<dbReference type="AlphaFoldDB" id="J4H0R7"/>
<keyword evidence="2" id="KW-1185">Reference proteome</keyword>
<name>J4H0R7_9APHY</name>
<gene>
    <name evidence="1" type="ORF">FIBRA_00824</name>
</gene>
<dbReference type="InParanoid" id="J4H0R7"/>
<proteinExistence type="predicted"/>
<evidence type="ECO:0008006" key="3">
    <source>
        <dbReference type="Google" id="ProtNLM"/>
    </source>
</evidence>
<dbReference type="SUPFAM" id="SSF52047">
    <property type="entry name" value="RNI-like"/>
    <property type="match status" value="1"/>
</dbReference>
<evidence type="ECO:0000313" key="1">
    <source>
        <dbReference type="EMBL" id="CCL98819.1"/>
    </source>
</evidence>
<dbReference type="EMBL" id="HE796901">
    <property type="protein sequence ID" value="CCL98819.1"/>
    <property type="molecule type" value="Genomic_DNA"/>
</dbReference>
<dbReference type="Proteomes" id="UP000006352">
    <property type="component" value="Unassembled WGS sequence"/>
</dbReference>
<dbReference type="STRING" id="599839.J4H0R7"/>
<evidence type="ECO:0000313" key="2">
    <source>
        <dbReference type="Proteomes" id="UP000006352"/>
    </source>
</evidence>